<feature type="signal peptide" evidence="1">
    <location>
        <begin position="1"/>
        <end position="20"/>
    </location>
</feature>
<keyword evidence="4" id="KW-1185">Reference proteome</keyword>
<feature type="chain" id="PRO_5020944724" description="SnoaL-like domain-containing protein" evidence="1">
    <location>
        <begin position="21"/>
        <end position="170"/>
    </location>
</feature>
<feature type="domain" description="SnoaL-like" evidence="2">
    <location>
        <begin position="31"/>
        <end position="144"/>
    </location>
</feature>
<evidence type="ECO:0000313" key="3">
    <source>
        <dbReference type="EMBL" id="TDE45518.1"/>
    </source>
</evidence>
<evidence type="ECO:0000259" key="2">
    <source>
        <dbReference type="Pfam" id="PF13474"/>
    </source>
</evidence>
<organism evidence="3 4">
    <name type="scientific">Flavobacterium rhamnosiphilum</name>
    <dbReference type="NCBI Taxonomy" id="2541724"/>
    <lineage>
        <taxon>Bacteria</taxon>
        <taxon>Pseudomonadati</taxon>
        <taxon>Bacteroidota</taxon>
        <taxon>Flavobacteriia</taxon>
        <taxon>Flavobacteriales</taxon>
        <taxon>Flavobacteriaceae</taxon>
        <taxon>Flavobacterium</taxon>
    </lineage>
</organism>
<dbReference type="InterPro" id="IPR037401">
    <property type="entry name" value="SnoaL-like"/>
</dbReference>
<keyword evidence="1" id="KW-0732">Signal</keyword>
<protein>
    <recommendedName>
        <fullName evidence="2">SnoaL-like domain-containing protein</fullName>
    </recommendedName>
</protein>
<dbReference type="EMBL" id="SMLG01000003">
    <property type="protein sequence ID" value="TDE45518.1"/>
    <property type="molecule type" value="Genomic_DNA"/>
</dbReference>
<sequence>MKKIMLFSLSILLFSSFISADQDNTKEKVKINSVLDAWHKAASEANYNSYFNLMTDDAVFIGTDATENWNKTAFQAYAKPHFDKGRAWSFTALERHIYFDKTGKTAWFDELLNTQMKICRGSGVLVKIGKEWKIKHYVLSMTIPNENSNEVIKVKASLEDAMIKKLQSKQ</sequence>
<proteinExistence type="predicted"/>
<name>A0A4V2Z9L0_9FLAO</name>
<dbReference type="OrthoDB" id="271716at2"/>
<comment type="caution">
    <text evidence="3">The sequence shown here is derived from an EMBL/GenBank/DDBJ whole genome shotgun (WGS) entry which is preliminary data.</text>
</comment>
<dbReference type="SUPFAM" id="SSF54427">
    <property type="entry name" value="NTF2-like"/>
    <property type="match status" value="1"/>
</dbReference>
<dbReference type="AlphaFoldDB" id="A0A4V2Z9L0"/>
<dbReference type="Proteomes" id="UP000294814">
    <property type="component" value="Unassembled WGS sequence"/>
</dbReference>
<reference evidence="3 4" key="1">
    <citation type="submission" date="2019-03" db="EMBL/GenBank/DDBJ databases">
        <title>Novel species of Flavobacterium.</title>
        <authorList>
            <person name="Liu Q."/>
            <person name="Xin Y.-H."/>
        </authorList>
    </citation>
    <scope>NUCLEOTIDE SEQUENCE [LARGE SCALE GENOMIC DNA]</scope>
    <source>
        <strain evidence="3 4">LB3P52</strain>
    </source>
</reference>
<evidence type="ECO:0000256" key="1">
    <source>
        <dbReference type="SAM" id="SignalP"/>
    </source>
</evidence>
<accession>A0A4V2Z9L0</accession>
<gene>
    <name evidence="3" type="ORF">E0I26_06090</name>
</gene>
<dbReference type="RefSeq" id="WP_131915604.1">
    <property type="nucleotide sequence ID" value="NZ_SMLG01000003.1"/>
</dbReference>
<dbReference type="InterPro" id="IPR032710">
    <property type="entry name" value="NTF2-like_dom_sf"/>
</dbReference>
<dbReference type="Pfam" id="PF13474">
    <property type="entry name" value="SnoaL_3"/>
    <property type="match status" value="1"/>
</dbReference>
<evidence type="ECO:0000313" key="4">
    <source>
        <dbReference type="Proteomes" id="UP000294814"/>
    </source>
</evidence>
<dbReference type="Gene3D" id="3.10.450.50">
    <property type="match status" value="1"/>
</dbReference>